<comment type="caution">
    <text evidence="1">The sequence shown here is derived from an EMBL/GenBank/DDBJ whole genome shotgun (WGS) entry which is preliminary data.</text>
</comment>
<reference evidence="1" key="1">
    <citation type="journal article" date="2019" name="Sci. Rep.">
        <title>Draft genome of Tanacetum cinerariifolium, the natural source of mosquito coil.</title>
        <authorList>
            <person name="Yamashiro T."/>
            <person name="Shiraishi A."/>
            <person name="Satake H."/>
            <person name="Nakayama K."/>
        </authorList>
    </citation>
    <scope>NUCLEOTIDE SEQUENCE</scope>
</reference>
<sequence>MKRLVAELLTLTTSIKGEELMVYLSITDEAASAVLLDERSVSQMSIPQGSRSKLCPDREVGVSIGLRIAMELQVEDIHAFMDSKLVASQVEGSYEAIDEKMKDIRKRCWN</sequence>
<name>A0A6L2JNK2_TANCI</name>
<dbReference type="EMBL" id="BKCJ010001060">
    <property type="protein sequence ID" value="GEU38513.1"/>
    <property type="molecule type" value="Genomic_DNA"/>
</dbReference>
<proteinExistence type="predicted"/>
<protein>
    <recommendedName>
        <fullName evidence="2">Reverse transcriptase domain-containing protein</fullName>
    </recommendedName>
</protein>
<evidence type="ECO:0000313" key="1">
    <source>
        <dbReference type="EMBL" id="GEU38513.1"/>
    </source>
</evidence>
<accession>A0A6L2JNK2</accession>
<evidence type="ECO:0008006" key="2">
    <source>
        <dbReference type="Google" id="ProtNLM"/>
    </source>
</evidence>
<organism evidence="1">
    <name type="scientific">Tanacetum cinerariifolium</name>
    <name type="common">Dalmatian daisy</name>
    <name type="synonym">Chrysanthemum cinerariifolium</name>
    <dbReference type="NCBI Taxonomy" id="118510"/>
    <lineage>
        <taxon>Eukaryota</taxon>
        <taxon>Viridiplantae</taxon>
        <taxon>Streptophyta</taxon>
        <taxon>Embryophyta</taxon>
        <taxon>Tracheophyta</taxon>
        <taxon>Spermatophyta</taxon>
        <taxon>Magnoliopsida</taxon>
        <taxon>eudicotyledons</taxon>
        <taxon>Gunneridae</taxon>
        <taxon>Pentapetalae</taxon>
        <taxon>asterids</taxon>
        <taxon>campanulids</taxon>
        <taxon>Asterales</taxon>
        <taxon>Asteraceae</taxon>
        <taxon>Asteroideae</taxon>
        <taxon>Anthemideae</taxon>
        <taxon>Anthemidinae</taxon>
        <taxon>Tanacetum</taxon>
    </lineage>
</organism>
<dbReference type="AlphaFoldDB" id="A0A6L2JNK2"/>
<gene>
    <name evidence="1" type="ORF">Tci_010491</name>
</gene>